<gene>
    <name evidence="2" type="ORF">ALQ95_200123</name>
</gene>
<dbReference type="Gene3D" id="3.40.630.30">
    <property type="match status" value="1"/>
</dbReference>
<dbReference type="InterPro" id="IPR016181">
    <property type="entry name" value="Acyl_CoA_acyltransferase"/>
</dbReference>
<dbReference type="Proteomes" id="UP000280292">
    <property type="component" value="Unassembled WGS sequence"/>
</dbReference>
<organism evidence="2 3">
    <name type="scientific">Pseudomonas syringae pv. ribicola</name>
    <dbReference type="NCBI Taxonomy" id="55398"/>
    <lineage>
        <taxon>Bacteria</taxon>
        <taxon>Pseudomonadati</taxon>
        <taxon>Pseudomonadota</taxon>
        <taxon>Gammaproteobacteria</taxon>
        <taxon>Pseudomonadales</taxon>
        <taxon>Pseudomonadaceae</taxon>
        <taxon>Pseudomonas</taxon>
    </lineage>
</organism>
<dbReference type="GO" id="GO:0016747">
    <property type="term" value="F:acyltransferase activity, transferring groups other than amino-acyl groups"/>
    <property type="evidence" value="ECO:0007669"/>
    <property type="project" value="InterPro"/>
</dbReference>
<accession>A0A3M2VSK9</accession>
<proteinExistence type="predicted"/>
<reference evidence="2 3" key="1">
    <citation type="submission" date="2018-08" db="EMBL/GenBank/DDBJ databases">
        <title>Recombination of ecologically and evolutionarily significant loci maintains genetic cohesion in the Pseudomonas syringae species complex.</title>
        <authorList>
            <person name="Dillon M."/>
            <person name="Thakur S."/>
            <person name="Almeida R.N.D."/>
            <person name="Weir B.S."/>
            <person name="Guttman D.S."/>
        </authorList>
    </citation>
    <scope>NUCLEOTIDE SEQUENCE [LARGE SCALE GENOMIC DNA]</scope>
    <source>
        <strain evidence="2 3">ICMP 3883</strain>
    </source>
</reference>
<dbReference type="CDD" id="cd04301">
    <property type="entry name" value="NAT_SF"/>
    <property type="match status" value="1"/>
</dbReference>
<dbReference type="InterPro" id="IPR000182">
    <property type="entry name" value="GNAT_dom"/>
</dbReference>
<dbReference type="EMBL" id="RBNR01000220">
    <property type="protein sequence ID" value="RML42255.1"/>
    <property type="molecule type" value="Genomic_DNA"/>
</dbReference>
<comment type="caution">
    <text evidence="2">The sequence shown here is derived from an EMBL/GenBank/DDBJ whole genome shotgun (WGS) entry which is preliminary data.</text>
</comment>
<evidence type="ECO:0000313" key="3">
    <source>
        <dbReference type="Proteomes" id="UP000280292"/>
    </source>
</evidence>
<evidence type="ECO:0000259" key="1">
    <source>
        <dbReference type="Pfam" id="PF00583"/>
    </source>
</evidence>
<dbReference type="Pfam" id="PF00583">
    <property type="entry name" value="Acetyltransf_1"/>
    <property type="match status" value="1"/>
</dbReference>
<dbReference type="AlphaFoldDB" id="A0A3M2VSK9"/>
<protein>
    <recommendedName>
        <fullName evidence="1">N-acetyltransferase domain-containing protein</fullName>
    </recommendedName>
</protein>
<sequence length="185" mass="21333">MALFDPIRDYFHKRHAKILNDQSSRVHLVNRRQESPRGNFVFPGTDFVDDIEVNGQRVGQVDYGINPLGDRLYINMMEIQPEHQRQGIGLAVLWRLWCTHQVPVVPLYQYTSSDGFWNRARRRLAAAGAGAAIGDELRGVQDLELEQQRWQHLVPEAQDKRLIREYWEWVAAEHAAGRPAGPGIR</sequence>
<name>A0A3M2VSK9_PSESI</name>
<feature type="domain" description="N-acetyltransferase" evidence="1">
    <location>
        <begin position="43"/>
        <end position="95"/>
    </location>
</feature>
<evidence type="ECO:0000313" key="2">
    <source>
        <dbReference type="EMBL" id="RML42255.1"/>
    </source>
</evidence>
<dbReference type="SUPFAM" id="SSF55729">
    <property type="entry name" value="Acyl-CoA N-acyltransferases (Nat)"/>
    <property type="match status" value="1"/>
</dbReference>